<dbReference type="EMBL" id="JAEEGB010000006">
    <property type="protein sequence ID" value="MBI6872496.1"/>
    <property type="molecule type" value="Genomic_DNA"/>
</dbReference>
<comment type="caution">
    <text evidence="1">The sequence shown here is derived from an EMBL/GenBank/DDBJ whole genome shotgun (WGS) entry which is preliminary data.</text>
</comment>
<gene>
    <name evidence="1" type="ORF">I6U51_07200</name>
</gene>
<dbReference type="AlphaFoldDB" id="A0A934HQB0"/>
<keyword evidence="2" id="KW-1185">Reference proteome</keyword>
<organism evidence="1 2">
    <name type="scientific">Clostridium aciditolerans</name>
    <dbReference type="NCBI Taxonomy" id="339861"/>
    <lineage>
        <taxon>Bacteria</taxon>
        <taxon>Bacillati</taxon>
        <taxon>Bacillota</taxon>
        <taxon>Clostridia</taxon>
        <taxon>Eubacteriales</taxon>
        <taxon>Clostridiaceae</taxon>
        <taxon>Clostridium</taxon>
    </lineage>
</organism>
<sequence>MTDKLNDRDKDSIADFASAFVSNPKIVENPADYVDYDKVHLAPLNDLLNDNNQINHKK</sequence>
<protein>
    <submittedName>
        <fullName evidence="1">Uncharacterized protein</fullName>
    </submittedName>
</protein>
<reference evidence="1" key="1">
    <citation type="submission" date="2020-12" db="EMBL/GenBank/DDBJ databases">
        <title>Clostridium thailandense sp. nov., a novel acetogenic bacterium isolated from peat land soil in Thailand.</title>
        <authorList>
            <person name="Chaikitkaew S."/>
            <person name="Birkeland N.K."/>
        </authorList>
    </citation>
    <scope>NUCLEOTIDE SEQUENCE</scope>
    <source>
        <strain evidence="1">DSM 17425</strain>
    </source>
</reference>
<dbReference type="Proteomes" id="UP000622687">
    <property type="component" value="Unassembled WGS sequence"/>
</dbReference>
<name>A0A934HQB0_9CLOT</name>
<evidence type="ECO:0000313" key="1">
    <source>
        <dbReference type="EMBL" id="MBI6872496.1"/>
    </source>
</evidence>
<evidence type="ECO:0000313" key="2">
    <source>
        <dbReference type="Proteomes" id="UP000622687"/>
    </source>
</evidence>
<dbReference type="RefSeq" id="WP_211141988.1">
    <property type="nucleotide sequence ID" value="NZ_JAEEGB010000006.1"/>
</dbReference>
<accession>A0A934HQB0</accession>
<proteinExistence type="predicted"/>